<dbReference type="OrthoDB" id="8596007at2"/>
<feature type="transmembrane region" description="Helical" evidence="6">
    <location>
        <begin position="308"/>
        <end position="326"/>
    </location>
</feature>
<evidence type="ECO:0000313" key="8">
    <source>
        <dbReference type="EMBL" id="OZI66917.1"/>
    </source>
</evidence>
<evidence type="ECO:0000313" key="9">
    <source>
        <dbReference type="Proteomes" id="UP000215767"/>
    </source>
</evidence>
<dbReference type="PANTHER" id="PTHR11662">
    <property type="entry name" value="SOLUTE CARRIER FAMILY 17"/>
    <property type="match status" value="1"/>
</dbReference>
<dbReference type="EMBL" id="NEVS01000001">
    <property type="protein sequence ID" value="OZI66917.1"/>
    <property type="molecule type" value="Genomic_DNA"/>
</dbReference>
<comment type="subcellular location">
    <subcellularLocation>
        <location evidence="1">Cell membrane</location>
        <topology evidence="1">Multi-pass membrane protein</topology>
    </subcellularLocation>
</comment>
<dbReference type="Gene3D" id="1.20.1250.20">
    <property type="entry name" value="MFS general substrate transporter like domains"/>
    <property type="match status" value="2"/>
</dbReference>
<dbReference type="Proteomes" id="UP000215767">
    <property type="component" value="Unassembled WGS sequence"/>
</dbReference>
<protein>
    <submittedName>
        <fullName evidence="8">MFS transporter</fullName>
    </submittedName>
</protein>
<feature type="transmembrane region" description="Helical" evidence="6">
    <location>
        <begin position="332"/>
        <end position="353"/>
    </location>
</feature>
<organism evidence="8 9">
    <name type="scientific">Bordetella genomosp. 11</name>
    <dbReference type="NCBI Taxonomy" id="1416808"/>
    <lineage>
        <taxon>Bacteria</taxon>
        <taxon>Pseudomonadati</taxon>
        <taxon>Pseudomonadota</taxon>
        <taxon>Betaproteobacteria</taxon>
        <taxon>Burkholderiales</taxon>
        <taxon>Alcaligenaceae</taxon>
        <taxon>Bordetella</taxon>
    </lineage>
</organism>
<dbReference type="AlphaFoldDB" id="A0A261UZC0"/>
<accession>A0A261UZC0</accession>
<feature type="transmembrane region" description="Helical" evidence="6">
    <location>
        <begin position="82"/>
        <end position="101"/>
    </location>
</feature>
<evidence type="ECO:0000256" key="3">
    <source>
        <dbReference type="ARBA" id="ARBA00022692"/>
    </source>
</evidence>
<comment type="caution">
    <text evidence="8">The sequence shown here is derived from an EMBL/GenBank/DDBJ whole genome shotgun (WGS) entry which is preliminary data.</text>
</comment>
<dbReference type="GO" id="GO:0005886">
    <property type="term" value="C:plasma membrane"/>
    <property type="evidence" value="ECO:0007669"/>
    <property type="project" value="UniProtKB-SubCell"/>
</dbReference>
<evidence type="ECO:0000259" key="7">
    <source>
        <dbReference type="PROSITE" id="PS50850"/>
    </source>
</evidence>
<feature type="transmembrane region" description="Helical" evidence="6">
    <location>
        <begin position="172"/>
        <end position="190"/>
    </location>
</feature>
<dbReference type="PROSITE" id="PS50850">
    <property type="entry name" value="MFS"/>
    <property type="match status" value="1"/>
</dbReference>
<feature type="domain" description="Major facilitator superfamily (MFS) profile" evidence="7">
    <location>
        <begin position="16"/>
        <end position="421"/>
    </location>
</feature>
<sequence>MVAIKARMFRGTPGRVFILLCAMYFIEYVDRVNLSVAAPLIKQEFGLSNTRLGVALAAFGYCYAIFQIVCGYLGDRLGPRRMLALSGVVWALGTLATGFATGLGGLIVARLLVGTGEGGTIPVATRAMSNWVPRERRGFAQGFTHSASRAAAALTPPLVVFMIPFVGWRGSFMVMGVISLVWVALWYGYFRDDPRDHRAITSEELAALPPYTDAARGQDGKRAPVPWLALLRRILPVTIVFFAHAWALWMYLSWLPSFFVSHFHIDLKHSAFYTGAVFLAAVVGNTAGGMLTDWLYTRTGKVNAARRNVVILGFGGSILFMSGVLFVQDETVVALCLAAALFFLELSAGPVFATPMDVAPAYAGVATGFVSTAAGLAAVISPITFGYIVDATGSYTSPFVVSIAILAVGIVMSFWMRPDKVLQAGTPVSKAKTPASGAPVMEFRSPAHE</sequence>
<gene>
    <name evidence="8" type="ORF">CAL28_04155</name>
</gene>
<evidence type="ECO:0000256" key="2">
    <source>
        <dbReference type="ARBA" id="ARBA00022475"/>
    </source>
</evidence>
<feature type="transmembrane region" description="Helical" evidence="6">
    <location>
        <begin position="230"/>
        <end position="252"/>
    </location>
</feature>
<dbReference type="InterPro" id="IPR011701">
    <property type="entry name" value="MFS"/>
</dbReference>
<feature type="transmembrane region" description="Helical" evidence="6">
    <location>
        <begin position="365"/>
        <end position="389"/>
    </location>
</feature>
<dbReference type="InterPro" id="IPR050382">
    <property type="entry name" value="MFS_Na/Anion_cotransporter"/>
</dbReference>
<evidence type="ECO:0000256" key="4">
    <source>
        <dbReference type="ARBA" id="ARBA00022989"/>
    </source>
</evidence>
<dbReference type="CDD" id="cd17319">
    <property type="entry name" value="MFS_ExuT_GudP_like"/>
    <property type="match status" value="1"/>
</dbReference>
<keyword evidence="9" id="KW-1185">Reference proteome</keyword>
<dbReference type="RefSeq" id="WP_094840113.1">
    <property type="nucleotide sequence ID" value="NZ_NEVS01000001.1"/>
</dbReference>
<evidence type="ECO:0000256" key="6">
    <source>
        <dbReference type="SAM" id="Phobius"/>
    </source>
</evidence>
<dbReference type="SUPFAM" id="SSF103473">
    <property type="entry name" value="MFS general substrate transporter"/>
    <property type="match status" value="1"/>
</dbReference>
<keyword evidence="3 6" id="KW-0812">Transmembrane</keyword>
<feature type="transmembrane region" description="Helical" evidence="6">
    <location>
        <begin position="395"/>
        <end position="415"/>
    </location>
</feature>
<keyword evidence="5 6" id="KW-0472">Membrane</keyword>
<reference evidence="9" key="1">
    <citation type="submission" date="2017-05" db="EMBL/GenBank/DDBJ databases">
        <title>Complete and WGS of Bordetella genogroups.</title>
        <authorList>
            <person name="Spilker T."/>
            <person name="Lipuma J."/>
        </authorList>
    </citation>
    <scope>NUCLEOTIDE SEQUENCE [LARGE SCALE GENOMIC DNA]</scope>
    <source>
        <strain evidence="9">AU8856</strain>
    </source>
</reference>
<evidence type="ECO:0000256" key="5">
    <source>
        <dbReference type="ARBA" id="ARBA00023136"/>
    </source>
</evidence>
<evidence type="ECO:0000256" key="1">
    <source>
        <dbReference type="ARBA" id="ARBA00004651"/>
    </source>
</evidence>
<dbReference type="InterPro" id="IPR020846">
    <property type="entry name" value="MFS_dom"/>
</dbReference>
<dbReference type="InterPro" id="IPR036259">
    <property type="entry name" value="MFS_trans_sf"/>
</dbReference>
<feature type="transmembrane region" description="Helical" evidence="6">
    <location>
        <begin position="272"/>
        <end position="296"/>
    </location>
</feature>
<name>A0A261UZC0_9BORD</name>
<feature type="transmembrane region" description="Helical" evidence="6">
    <location>
        <begin position="53"/>
        <end position="73"/>
    </location>
</feature>
<keyword evidence="4 6" id="KW-1133">Transmembrane helix</keyword>
<dbReference type="Pfam" id="PF07690">
    <property type="entry name" value="MFS_1"/>
    <property type="match status" value="1"/>
</dbReference>
<dbReference type="GO" id="GO:0022857">
    <property type="term" value="F:transmembrane transporter activity"/>
    <property type="evidence" value="ECO:0007669"/>
    <property type="project" value="InterPro"/>
</dbReference>
<dbReference type="PIRSF" id="PIRSF002808">
    <property type="entry name" value="Hexose_phosphate_transp"/>
    <property type="match status" value="1"/>
</dbReference>
<proteinExistence type="predicted"/>
<keyword evidence="2" id="KW-1003">Cell membrane</keyword>
<dbReference type="PANTHER" id="PTHR11662:SF399">
    <property type="entry name" value="FI19708P1-RELATED"/>
    <property type="match status" value="1"/>
</dbReference>
<dbReference type="InterPro" id="IPR000849">
    <property type="entry name" value="Sugar_P_transporter"/>
</dbReference>